<feature type="compositionally biased region" description="Basic and acidic residues" evidence="1">
    <location>
        <begin position="31"/>
        <end position="42"/>
    </location>
</feature>
<feature type="compositionally biased region" description="Basic and acidic residues" evidence="1">
    <location>
        <begin position="10"/>
        <end position="23"/>
    </location>
</feature>
<dbReference type="OrthoDB" id="76598at2759"/>
<organism evidence="3 4">
    <name type="scientific">Aphanomyces stellatus</name>
    <dbReference type="NCBI Taxonomy" id="120398"/>
    <lineage>
        <taxon>Eukaryota</taxon>
        <taxon>Sar</taxon>
        <taxon>Stramenopiles</taxon>
        <taxon>Oomycota</taxon>
        <taxon>Saprolegniomycetes</taxon>
        <taxon>Saprolegniales</taxon>
        <taxon>Verrucalvaceae</taxon>
        <taxon>Aphanomyces</taxon>
    </lineage>
</organism>
<gene>
    <name evidence="3" type="primary">Aste57867_18204</name>
    <name evidence="2" type="ORF">As57867_018142</name>
    <name evidence="3" type="ORF">ASTE57867_18204</name>
</gene>
<dbReference type="AlphaFoldDB" id="A0A485LAV4"/>
<keyword evidence="4" id="KW-1185">Reference proteome</keyword>
<sequence length="355" mass="38547">MDEAVPSTEDESRRQQAKHVKEEDGSDDDDDRRPFPEVKDETGDNESVAATTDMSTRDASYDSDASTETEPDEATQTDGLDSDSNGDKPAANTSSDAPVVGGGTGEESAAGDAEPREKLPNVIHDALTVMRGLCTELPYVELHAINGNTPLSGPPSCVPETEANAAKALFRWPVRAQNLLRKRFEEEGGRIALDLETLDADEDEAVDIEDACLPALPSSLCDLVVNECRRMKMAAPANATATAVLRSKLSHLVRTAAVFTDTFLESLLTRNAVALQGNEQKYSSAAWSSIHGTPCANWRFVDETVKQQSTVGRVTLASATKKRIRARLNAIYGDAWTVALRRQDIKHNGKEEYNI</sequence>
<reference evidence="3 4" key="1">
    <citation type="submission" date="2019-03" db="EMBL/GenBank/DDBJ databases">
        <authorList>
            <person name="Gaulin E."/>
            <person name="Dumas B."/>
        </authorList>
    </citation>
    <scope>NUCLEOTIDE SEQUENCE [LARGE SCALE GENOMIC DNA]</scope>
    <source>
        <strain evidence="3">CBS 568.67</strain>
    </source>
</reference>
<protein>
    <submittedName>
        <fullName evidence="3">Aste57867_18204 protein</fullName>
    </submittedName>
</protein>
<proteinExistence type="predicted"/>
<feature type="region of interest" description="Disordered" evidence="1">
    <location>
        <begin position="1"/>
        <end position="117"/>
    </location>
</feature>
<feature type="compositionally biased region" description="Acidic residues" evidence="1">
    <location>
        <begin position="65"/>
        <end position="75"/>
    </location>
</feature>
<evidence type="ECO:0000313" key="4">
    <source>
        <dbReference type="Proteomes" id="UP000332933"/>
    </source>
</evidence>
<dbReference type="EMBL" id="CAADRA010006400">
    <property type="protein sequence ID" value="VFT94942.1"/>
    <property type="molecule type" value="Genomic_DNA"/>
</dbReference>
<evidence type="ECO:0000313" key="3">
    <source>
        <dbReference type="EMBL" id="VFT94942.1"/>
    </source>
</evidence>
<evidence type="ECO:0000256" key="1">
    <source>
        <dbReference type="SAM" id="MobiDB-lite"/>
    </source>
</evidence>
<accession>A0A485LAV4</accession>
<evidence type="ECO:0000313" key="2">
    <source>
        <dbReference type="EMBL" id="KAF0690369.1"/>
    </source>
</evidence>
<dbReference type="Proteomes" id="UP000332933">
    <property type="component" value="Unassembled WGS sequence"/>
</dbReference>
<reference evidence="2" key="2">
    <citation type="submission" date="2019-06" db="EMBL/GenBank/DDBJ databases">
        <title>Genomics analysis of Aphanomyces spp. identifies a new class of oomycete effector associated with host adaptation.</title>
        <authorList>
            <person name="Gaulin E."/>
        </authorList>
    </citation>
    <scope>NUCLEOTIDE SEQUENCE</scope>
    <source>
        <strain evidence="2">CBS 578.67</strain>
    </source>
</reference>
<dbReference type="EMBL" id="VJMH01006379">
    <property type="protein sequence ID" value="KAF0690369.1"/>
    <property type="molecule type" value="Genomic_DNA"/>
</dbReference>
<name>A0A485LAV4_9STRA</name>